<dbReference type="PIRSF" id="PIRSF006413">
    <property type="entry name" value="IF-6"/>
    <property type="match status" value="1"/>
</dbReference>
<keyword evidence="3" id="KW-0690">Ribosome biogenesis</keyword>
<comment type="function">
    <text evidence="3">Binds to the 60S ribosomal subunit and prevents its association with the 40S ribosomal subunit to form the 80S initiation complex in the cytoplasm. Is also involved in ribosome biogenesis. Associates with pre-60S subunits in the nucleus and is involved in its nuclear export.</text>
</comment>
<dbReference type="Gene3D" id="3.75.10.10">
    <property type="entry name" value="L-arginine/glycine Amidinotransferase, Chain A"/>
    <property type="match status" value="1"/>
</dbReference>
<keyword evidence="2 3" id="KW-0648">Protein biosynthesis</keyword>
<evidence type="ECO:0000256" key="3">
    <source>
        <dbReference type="HAMAP-Rule" id="MF_03132"/>
    </source>
</evidence>
<organism evidence="4 5">
    <name type="scientific">Spraguea lophii (strain 42_110)</name>
    <name type="common">Microsporidian parasite</name>
    <dbReference type="NCBI Taxonomy" id="1358809"/>
    <lineage>
        <taxon>Eukaryota</taxon>
        <taxon>Fungi</taxon>
        <taxon>Fungi incertae sedis</taxon>
        <taxon>Microsporidia</taxon>
        <taxon>Spragueidae</taxon>
        <taxon>Spraguea</taxon>
    </lineage>
</organism>
<gene>
    <name evidence="3" type="primary">TIF6</name>
    <name evidence="4" type="ORF">SLOPH_348</name>
</gene>
<evidence type="ECO:0000256" key="1">
    <source>
        <dbReference type="ARBA" id="ARBA00022540"/>
    </source>
</evidence>
<protein>
    <recommendedName>
        <fullName evidence="3">Eukaryotic translation initiation factor 6</fullName>
        <shortName evidence="3">eIF-6</shortName>
    </recommendedName>
</protein>
<dbReference type="GO" id="GO:0000466">
    <property type="term" value="P:maturation of 5.8S rRNA from tricistronic rRNA transcript (SSU-rRNA, 5.8S rRNA, LSU-rRNA)"/>
    <property type="evidence" value="ECO:0007669"/>
    <property type="project" value="EnsemblFungi"/>
</dbReference>
<dbReference type="SMART" id="SM00654">
    <property type="entry name" value="eIF6"/>
    <property type="match status" value="1"/>
</dbReference>
<dbReference type="GO" id="GO:1902626">
    <property type="term" value="P:assembly of large subunit precursor of preribosome"/>
    <property type="evidence" value="ECO:0007669"/>
    <property type="project" value="EnsemblFungi"/>
</dbReference>
<dbReference type="EMBL" id="ATCN01000010">
    <property type="protein sequence ID" value="EPR80118.1"/>
    <property type="molecule type" value="Genomic_DNA"/>
</dbReference>
<dbReference type="NCBIfam" id="TIGR00323">
    <property type="entry name" value="eIF-6"/>
    <property type="match status" value="1"/>
</dbReference>
<dbReference type="InterPro" id="IPR002769">
    <property type="entry name" value="eIF6"/>
</dbReference>
<keyword evidence="5" id="KW-1185">Reference proteome</keyword>
<keyword evidence="1 3" id="KW-0396">Initiation factor</keyword>
<evidence type="ECO:0000256" key="2">
    <source>
        <dbReference type="ARBA" id="ARBA00022917"/>
    </source>
</evidence>
<dbReference type="STRING" id="1358809.S7XW72"/>
<dbReference type="GO" id="GO:0043023">
    <property type="term" value="F:ribosomal large subunit binding"/>
    <property type="evidence" value="ECO:0007669"/>
    <property type="project" value="UniProtKB-UniRule"/>
</dbReference>
<sequence>MAYKLDFEGSNDVGAHCTLTNSYCIIGQSTCRNFYSVFEERLDIPIVETRINSIRTVGSLCCGNNKGLLLPQTASDQEVLHIRNSLPDGIRIKKIDEKLNALGNVICCNDKFAIVNPDLDDGSIEIIQHILGVEVIKRKIGPESLVGSFAVMNNRGLLVHPSTSQDEMEELKDMLGLAVIAGTVNMGSTVLGAGLVVNDWIGFTGNRSTQREISVIDSVFKLTDEDEETKQKAWIEDLVK</sequence>
<dbReference type="InParanoid" id="S7XW72"/>
<proteinExistence type="inferred from homology"/>
<dbReference type="GO" id="GO:0003743">
    <property type="term" value="F:translation initiation factor activity"/>
    <property type="evidence" value="ECO:0007669"/>
    <property type="project" value="UniProtKB-UniRule"/>
</dbReference>
<dbReference type="GO" id="GO:0000463">
    <property type="term" value="P:maturation of LSU-rRNA from tricistronic rRNA transcript (SSU-rRNA, 5.8S rRNA, LSU-rRNA)"/>
    <property type="evidence" value="ECO:0007669"/>
    <property type="project" value="EnsemblFungi"/>
</dbReference>
<comment type="caution">
    <text evidence="3">Lacks conserved residue(s) required for the propagation of feature annotation.</text>
</comment>
<accession>S7XW72</accession>
<dbReference type="HAMAP" id="MF_00032">
    <property type="entry name" value="eIF_6"/>
    <property type="match status" value="1"/>
</dbReference>
<evidence type="ECO:0000313" key="4">
    <source>
        <dbReference type="EMBL" id="EPR80118.1"/>
    </source>
</evidence>
<dbReference type="PANTHER" id="PTHR10784">
    <property type="entry name" value="TRANSLATION INITIATION FACTOR 6"/>
    <property type="match status" value="1"/>
</dbReference>
<dbReference type="OMA" id="WCAFCGM"/>
<dbReference type="VEuPathDB" id="MicrosporidiaDB:SLOPH_348"/>
<dbReference type="GO" id="GO:0000054">
    <property type="term" value="P:ribosomal subunit export from nucleus"/>
    <property type="evidence" value="ECO:0007669"/>
    <property type="project" value="UniProtKB-UniRule"/>
</dbReference>
<evidence type="ECO:0000313" key="5">
    <source>
        <dbReference type="Proteomes" id="UP000014978"/>
    </source>
</evidence>
<keyword evidence="3" id="KW-0963">Cytoplasm</keyword>
<dbReference type="GO" id="GO:0005730">
    <property type="term" value="C:nucleolus"/>
    <property type="evidence" value="ECO:0007669"/>
    <property type="project" value="UniProtKB-SubCell"/>
</dbReference>
<dbReference type="CDD" id="cd00527">
    <property type="entry name" value="IF6"/>
    <property type="match status" value="1"/>
</dbReference>
<dbReference type="GO" id="GO:0030687">
    <property type="term" value="C:preribosome, large subunit precursor"/>
    <property type="evidence" value="ECO:0007669"/>
    <property type="project" value="EnsemblFungi"/>
</dbReference>
<dbReference type="AlphaFoldDB" id="S7XW72"/>
<comment type="similarity">
    <text evidence="3">Belongs to the eIF-6 family.</text>
</comment>
<keyword evidence="3" id="KW-0539">Nucleus</keyword>
<dbReference type="HOGENOM" id="CLU_071894_0_0_1"/>
<comment type="caution">
    <text evidence="4">The sequence shown here is derived from an EMBL/GenBank/DDBJ whole genome shotgun (WGS) entry which is preliminary data.</text>
</comment>
<dbReference type="GO" id="GO:0005737">
    <property type="term" value="C:cytoplasm"/>
    <property type="evidence" value="ECO:0007669"/>
    <property type="project" value="UniProtKB-SubCell"/>
</dbReference>
<dbReference type="SUPFAM" id="SSF55909">
    <property type="entry name" value="Pentein"/>
    <property type="match status" value="1"/>
</dbReference>
<comment type="subunit">
    <text evidence="3">Monomer. Associates with the 60S ribosomal subunit.</text>
</comment>
<dbReference type="GO" id="GO:0042256">
    <property type="term" value="P:cytosolic ribosome assembly"/>
    <property type="evidence" value="ECO:0007669"/>
    <property type="project" value="UniProtKB-UniRule"/>
</dbReference>
<dbReference type="Proteomes" id="UP000014978">
    <property type="component" value="Unassembled WGS sequence"/>
</dbReference>
<reference evidence="5" key="1">
    <citation type="journal article" date="2013" name="PLoS Genet.">
        <title>The genome of Spraguea lophii and the basis of host-microsporidian interactions.</title>
        <authorList>
            <person name="Campbell S.E."/>
            <person name="Williams T.A."/>
            <person name="Yousuf A."/>
            <person name="Soanes D.M."/>
            <person name="Paszkiewicz K.H."/>
            <person name="Williams B.A.P."/>
        </authorList>
    </citation>
    <scope>NUCLEOTIDE SEQUENCE [LARGE SCALE GENOMIC DNA]</scope>
    <source>
        <strain evidence="5">42_110</strain>
    </source>
</reference>
<comment type="subcellular location">
    <subcellularLocation>
        <location evidence="3">Cytoplasm</location>
    </subcellularLocation>
    <subcellularLocation>
        <location evidence="3">Nucleus</location>
        <location evidence="3">Nucleolus</location>
    </subcellularLocation>
    <text evidence="3">Shuttles between cytoplasm and nucleus/nucleolus.</text>
</comment>
<name>S7XW72_SPRLO</name>
<dbReference type="OrthoDB" id="4155914at2759"/>
<dbReference type="Pfam" id="PF01912">
    <property type="entry name" value="eIF-6"/>
    <property type="match status" value="1"/>
</dbReference>